<evidence type="ECO:0000256" key="2">
    <source>
        <dbReference type="ARBA" id="ARBA00022741"/>
    </source>
</evidence>
<dbReference type="Gene3D" id="1.10.510.10">
    <property type="entry name" value="Transferase(Phosphotransferase) domain 1"/>
    <property type="match status" value="1"/>
</dbReference>
<keyword evidence="6" id="KW-0472">Membrane</keyword>
<dbReference type="GO" id="GO:0005524">
    <property type="term" value="F:ATP binding"/>
    <property type="evidence" value="ECO:0007669"/>
    <property type="project" value="UniProtKB-KW"/>
</dbReference>
<dbReference type="EMBL" id="LAZR01000205">
    <property type="protein sequence ID" value="KKN82139.1"/>
    <property type="molecule type" value="Genomic_DNA"/>
</dbReference>
<accession>A0A0F9TS20</accession>
<dbReference type="PROSITE" id="PS00107">
    <property type="entry name" value="PROTEIN_KINASE_ATP"/>
    <property type="match status" value="1"/>
</dbReference>
<evidence type="ECO:0000256" key="5">
    <source>
        <dbReference type="SAM" id="MobiDB-lite"/>
    </source>
</evidence>
<dbReference type="AlphaFoldDB" id="A0A0F9TS20"/>
<dbReference type="PANTHER" id="PTHR43289">
    <property type="entry name" value="MITOGEN-ACTIVATED PROTEIN KINASE KINASE KINASE 20-RELATED"/>
    <property type="match status" value="1"/>
</dbReference>
<feature type="transmembrane region" description="Helical" evidence="6">
    <location>
        <begin position="378"/>
        <end position="398"/>
    </location>
</feature>
<dbReference type="GO" id="GO:0004674">
    <property type="term" value="F:protein serine/threonine kinase activity"/>
    <property type="evidence" value="ECO:0007669"/>
    <property type="project" value="TreeGrafter"/>
</dbReference>
<dbReference type="PROSITE" id="PS00108">
    <property type="entry name" value="PROTEIN_KINASE_ST"/>
    <property type="match status" value="1"/>
</dbReference>
<keyword evidence="1" id="KW-0808">Transferase</keyword>
<feature type="region of interest" description="Disordered" evidence="5">
    <location>
        <begin position="713"/>
        <end position="742"/>
    </location>
</feature>
<dbReference type="PANTHER" id="PTHR43289:SF6">
    <property type="entry name" value="SERINE_THREONINE-PROTEIN KINASE NEKL-3"/>
    <property type="match status" value="1"/>
</dbReference>
<keyword evidence="6" id="KW-0812">Transmembrane</keyword>
<protein>
    <recommendedName>
        <fullName evidence="7">Protein kinase domain-containing protein</fullName>
    </recommendedName>
</protein>
<keyword evidence="4" id="KW-0067">ATP-binding</keyword>
<dbReference type="SUPFAM" id="SSF56112">
    <property type="entry name" value="Protein kinase-like (PK-like)"/>
    <property type="match status" value="1"/>
</dbReference>
<dbReference type="CDD" id="cd14014">
    <property type="entry name" value="STKc_PknB_like"/>
    <property type="match status" value="1"/>
</dbReference>
<dbReference type="Gene3D" id="3.30.200.20">
    <property type="entry name" value="Phosphorylase Kinase, domain 1"/>
    <property type="match status" value="1"/>
</dbReference>
<evidence type="ECO:0000256" key="3">
    <source>
        <dbReference type="ARBA" id="ARBA00022777"/>
    </source>
</evidence>
<dbReference type="InterPro" id="IPR008271">
    <property type="entry name" value="Ser/Thr_kinase_AS"/>
</dbReference>
<evidence type="ECO:0000313" key="8">
    <source>
        <dbReference type="EMBL" id="KKN82139.1"/>
    </source>
</evidence>
<feature type="transmembrane region" description="Helical" evidence="6">
    <location>
        <begin position="30"/>
        <end position="50"/>
    </location>
</feature>
<evidence type="ECO:0000256" key="4">
    <source>
        <dbReference type="ARBA" id="ARBA00022840"/>
    </source>
</evidence>
<evidence type="ECO:0000256" key="1">
    <source>
        <dbReference type="ARBA" id="ARBA00022679"/>
    </source>
</evidence>
<dbReference type="SMART" id="SM00220">
    <property type="entry name" value="S_TKc"/>
    <property type="match status" value="1"/>
</dbReference>
<organism evidence="8">
    <name type="scientific">marine sediment metagenome</name>
    <dbReference type="NCBI Taxonomy" id="412755"/>
    <lineage>
        <taxon>unclassified sequences</taxon>
        <taxon>metagenomes</taxon>
        <taxon>ecological metagenomes</taxon>
    </lineage>
</organism>
<proteinExistence type="predicted"/>
<reference evidence="8" key="1">
    <citation type="journal article" date="2015" name="Nature">
        <title>Complex archaea that bridge the gap between prokaryotes and eukaryotes.</title>
        <authorList>
            <person name="Spang A."/>
            <person name="Saw J.H."/>
            <person name="Jorgensen S.L."/>
            <person name="Zaremba-Niedzwiedzka K."/>
            <person name="Martijn J."/>
            <person name="Lind A.E."/>
            <person name="van Eijk R."/>
            <person name="Schleper C."/>
            <person name="Guy L."/>
            <person name="Ettema T.J."/>
        </authorList>
    </citation>
    <scope>NUCLEOTIDE SEQUENCE</scope>
</reference>
<evidence type="ECO:0000259" key="7">
    <source>
        <dbReference type="PROSITE" id="PS50011"/>
    </source>
</evidence>
<dbReference type="Pfam" id="PF00069">
    <property type="entry name" value="Pkinase"/>
    <property type="match status" value="1"/>
</dbReference>
<dbReference type="InterPro" id="IPR011009">
    <property type="entry name" value="Kinase-like_dom_sf"/>
</dbReference>
<gene>
    <name evidence="8" type="ORF">LCGC14_0312510</name>
</gene>
<dbReference type="PROSITE" id="PS50011">
    <property type="entry name" value="PROTEIN_KINASE_DOM"/>
    <property type="match status" value="1"/>
</dbReference>
<keyword evidence="6" id="KW-1133">Transmembrane helix</keyword>
<feature type="domain" description="Protein kinase" evidence="7">
    <location>
        <begin position="419"/>
        <end position="687"/>
    </location>
</feature>
<name>A0A0F9TS20_9ZZZZ</name>
<dbReference type="InterPro" id="IPR017441">
    <property type="entry name" value="Protein_kinase_ATP_BS"/>
</dbReference>
<comment type="caution">
    <text evidence="8">The sequence shown here is derived from an EMBL/GenBank/DDBJ whole genome shotgun (WGS) entry which is preliminary data.</text>
</comment>
<dbReference type="InterPro" id="IPR000719">
    <property type="entry name" value="Prot_kinase_dom"/>
</dbReference>
<keyword evidence="3" id="KW-0418">Kinase</keyword>
<sequence length="742" mass="81026">MANQAGATDRPSVTHVGQHFPKVVFSQSRLWLLVIIAGLLLAGLSIWTHMSASGSLRKSLAGYLQAILKADVAALRSWLDNEKADVRAWAARDQVRQNVQTLIRIASGSPTPAKPLQSSSALAALRKDLKSIELNKDIRGFVVIALDGTVVAADRDRIIGLQLSPDDLANLDSVFGGDSQITPPFRRSVLVSAYGPWPLEPMMAAAAPIIVGPKPRSLIDSLLGPEEGDRIVATLVFLLDPKKDFTRILSIAHMGQTGHTYAFNRDGMMLSDSRFNEDLKRIGLIADRPDATSILTVHVRDPGMDITGGDRPKEPLSARPLTQMAASAIAGESGVNVAGYRDYRGLEVMGAWEWLEEYDFGVATEVNQSEVSRALRPIWLTFALLVAFLAAAGILLVAKTWMNVRLRHRIDQVRQLGQYTLIEKIGQGGMGEVYRAQHTMLRRPTALKLLRGPSVTPETVVRFEREVQQTCQLTHPNTIEIYDYGRTPDGIFYYVMEYLDGLTVGHLVAMDGPMPPGRVVAVLRQVCGSLQEAHQIGLIHRDIKSQNIMLCERGGNYDVVKVLDFGLAKDVAAPDTFKAAGPDELAGTPKYIAPERLRDSRIADARTDLFSVGAVAFLMVTGREAFLGSSVQEVCEQVLHAPIARPSECIDRRIPAGLDEVIFNCLSRDPNDRPASAAEVIDLLDAIEGLDEWGPDQARQWWQNNTHKIRSVRARRSASWQAGTGGATDPTPPLTGSSLGGA</sequence>
<keyword evidence="2" id="KW-0547">Nucleotide-binding</keyword>
<evidence type="ECO:0000256" key="6">
    <source>
        <dbReference type="SAM" id="Phobius"/>
    </source>
</evidence>